<dbReference type="PIRSF" id="PIRSF000350">
    <property type="entry name" value="Mercury_reductase_MerA"/>
    <property type="match status" value="1"/>
</dbReference>
<dbReference type="SUPFAM" id="SSF51905">
    <property type="entry name" value="FAD/NAD(P)-binding domain"/>
    <property type="match status" value="1"/>
</dbReference>
<dbReference type="InterPro" id="IPR016156">
    <property type="entry name" value="FAD/NAD-linked_Rdtase_dimer_sf"/>
</dbReference>
<dbReference type="Pfam" id="PF07992">
    <property type="entry name" value="Pyr_redox_2"/>
    <property type="match status" value="1"/>
</dbReference>
<proteinExistence type="inferred from homology"/>
<dbReference type="InterPro" id="IPR004099">
    <property type="entry name" value="Pyr_nucl-diS_OxRdtase_dimer"/>
</dbReference>
<dbReference type="SUPFAM" id="SSF55424">
    <property type="entry name" value="FAD/NAD-linked reductases, dimerisation (C-terminal) domain"/>
    <property type="match status" value="1"/>
</dbReference>
<evidence type="ECO:0000256" key="7">
    <source>
        <dbReference type="ARBA" id="ARBA00023157"/>
    </source>
</evidence>
<evidence type="ECO:0000256" key="5">
    <source>
        <dbReference type="ARBA" id="ARBA00023002"/>
    </source>
</evidence>
<dbReference type="PROSITE" id="PS00076">
    <property type="entry name" value="PYRIDINE_REDOX_1"/>
    <property type="match status" value="1"/>
</dbReference>
<comment type="cofactor">
    <cofactor evidence="1">
        <name>FAD</name>
        <dbReference type="ChEBI" id="CHEBI:57692"/>
    </cofactor>
</comment>
<reference evidence="13" key="1">
    <citation type="journal article" date="2019" name="Int. J. Syst. Evol. Microbiol.">
        <title>The Global Catalogue of Microorganisms (GCM) 10K type strain sequencing project: providing services to taxonomists for standard genome sequencing and annotation.</title>
        <authorList>
            <consortium name="The Broad Institute Genomics Platform"/>
            <consortium name="The Broad Institute Genome Sequencing Center for Infectious Disease"/>
            <person name="Wu L."/>
            <person name="Ma J."/>
        </authorList>
    </citation>
    <scope>NUCLEOTIDE SEQUENCE [LARGE SCALE GENOMIC DNA]</scope>
    <source>
        <strain evidence="13">CGMCC 4.7426</strain>
    </source>
</reference>
<dbReference type="PANTHER" id="PTHR22912:SF151">
    <property type="entry name" value="DIHYDROLIPOYL DEHYDROGENASE, MITOCHONDRIAL"/>
    <property type="match status" value="1"/>
</dbReference>
<gene>
    <name evidence="12" type="ORF">ACFO3D_06695</name>
</gene>
<evidence type="ECO:0000256" key="6">
    <source>
        <dbReference type="ARBA" id="ARBA00023027"/>
    </source>
</evidence>
<comment type="similarity">
    <text evidence="2 9">Belongs to the class-I pyridine nucleotide-disulfide oxidoreductase family.</text>
</comment>
<keyword evidence="4 9" id="KW-0274">FAD</keyword>
<accession>A0ABV9DHQ9</accession>
<evidence type="ECO:0000256" key="2">
    <source>
        <dbReference type="ARBA" id="ARBA00007532"/>
    </source>
</evidence>
<feature type="domain" description="FAD/NAD(P)-binding" evidence="11">
    <location>
        <begin position="11"/>
        <end position="329"/>
    </location>
</feature>
<evidence type="ECO:0000313" key="13">
    <source>
        <dbReference type="Proteomes" id="UP001595989"/>
    </source>
</evidence>
<comment type="caution">
    <text evidence="12">The sequence shown here is derived from an EMBL/GenBank/DDBJ whole genome shotgun (WGS) entry which is preliminary data.</text>
</comment>
<dbReference type="Gene3D" id="3.50.50.60">
    <property type="entry name" value="FAD/NAD(P)-binding domain"/>
    <property type="match status" value="2"/>
</dbReference>
<dbReference type="PRINTS" id="PR00368">
    <property type="entry name" value="FADPNR"/>
</dbReference>
<dbReference type="PRINTS" id="PR00411">
    <property type="entry name" value="PNDRDTASEI"/>
</dbReference>
<evidence type="ECO:0000259" key="11">
    <source>
        <dbReference type="Pfam" id="PF07992"/>
    </source>
</evidence>
<keyword evidence="6" id="KW-0520">NAD</keyword>
<sequence length="476" mass="51795">MVVGEFAEQRELIIVGGGPGGYNAAIRAAQLGIQVTLIEKEEVGGVCLNKGCIPSKVFTHTAKQLASIPNLSNLGISVGSPSVNFTQLIAYKDQKVEQLRKGVEALCSANQIEIIRGTANFTSNNRIGVEIGHRFEQYEFKHAIIATGGSYRLPENLRQHEDRLKLPDTIYNISEMPEEIIVYGSDYIALEAAFSFHHLGATVTMVLDEEGGFAFDESINRELKRILKKEKIKVYQGYTLEAIKSSAESIEVKLSTDENTFSISGDYLYLGTDHRPNIDELGIERLGITLTDDGFINVDNQMRTTLDSIFAIGDTTVGTASAVKAIKQGKVVAETIAGLKSELDLTFIPDVVHSIPPIAAVGLTEAEAKEQGYNAKVSQFPYGSNSYGTITDEKNGVTKVIKDAETDLLLGYHSIGAGAIELISSAVTALEMAGHDEDLKFPLYPHPSYNETLLEAVEGLTESAIHKKPKKQKAKL</sequence>
<dbReference type="InterPro" id="IPR012999">
    <property type="entry name" value="Pyr_OxRdtase_I_AS"/>
</dbReference>
<evidence type="ECO:0000259" key="10">
    <source>
        <dbReference type="Pfam" id="PF02852"/>
    </source>
</evidence>
<keyword evidence="7" id="KW-1015">Disulfide bond</keyword>
<dbReference type="InterPro" id="IPR050151">
    <property type="entry name" value="Class-I_Pyr_Nuc-Dis_Oxidored"/>
</dbReference>
<protein>
    <submittedName>
        <fullName evidence="12">Dihydrolipoyl dehydrogenase family protein</fullName>
        <ecNumber evidence="12">1.-.-.-</ecNumber>
    </submittedName>
</protein>
<dbReference type="RefSeq" id="WP_390294074.1">
    <property type="nucleotide sequence ID" value="NZ_JBHSFU010000004.1"/>
</dbReference>
<dbReference type="GO" id="GO:0016491">
    <property type="term" value="F:oxidoreductase activity"/>
    <property type="evidence" value="ECO:0007669"/>
    <property type="project" value="UniProtKB-KW"/>
</dbReference>
<dbReference type="Pfam" id="PF02852">
    <property type="entry name" value="Pyr_redox_dim"/>
    <property type="match status" value="1"/>
</dbReference>
<evidence type="ECO:0000313" key="12">
    <source>
        <dbReference type="EMBL" id="MFC4557898.1"/>
    </source>
</evidence>
<evidence type="ECO:0000256" key="8">
    <source>
        <dbReference type="ARBA" id="ARBA00023284"/>
    </source>
</evidence>
<dbReference type="Proteomes" id="UP001595989">
    <property type="component" value="Unassembled WGS sequence"/>
</dbReference>
<keyword evidence="13" id="KW-1185">Reference proteome</keyword>
<keyword evidence="5 9" id="KW-0560">Oxidoreductase</keyword>
<dbReference type="InterPro" id="IPR023753">
    <property type="entry name" value="FAD/NAD-binding_dom"/>
</dbReference>
<feature type="domain" description="Pyridine nucleotide-disulphide oxidoreductase dimerisation" evidence="10">
    <location>
        <begin position="348"/>
        <end position="456"/>
    </location>
</feature>
<dbReference type="EC" id="1.-.-.-" evidence="12"/>
<dbReference type="Gene3D" id="3.30.390.30">
    <property type="match status" value="1"/>
</dbReference>
<dbReference type="PANTHER" id="PTHR22912">
    <property type="entry name" value="DISULFIDE OXIDOREDUCTASE"/>
    <property type="match status" value="1"/>
</dbReference>
<evidence type="ECO:0000256" key="1">
    <source>
        <dbReference type="ARBA" id="ARBA00001974"/>
    </source>
</evidence>
<evidence type="ECO:0000256" key="3">
    <source>
        <dbReference type="ARBA" id="ARBA00022630"/>
    </source>
</evidence>
<evidence type="ECO:0000256" key="4">
    <source>
        <dbReference type="ARBA" id="ARBA00022827"/>
    </source>
</evidence>
<name>A0ABV9DHQ9_9BACI</name>
<evidence type="ECO:0000256" key="9">
    <source>
        <dbReference type="RuleBase" id="RU003691"/>
    </source>
</evidence>
<keyword evidence="3 9" id="KW-0285">Flavoprotein</keyword>
<dbReference type="InterPro" id="IPR001100">
    <property type="entry name" value="Pyr_nuc-diS_OxRdtase"/>
</dbReference>
<dbReference type="EMBL" id="JBHSFU010000004">
    <property type="protein sequence ID" value="MFC4557898.1"/>
    <property type="molecule type" value="Genomic_DNA"/>
</dbReference>
<keyword evidence="8 9" id="KW-0676">Redox-active center</keyword>
<organism evidence="12 13">
    <name type="scientific">Virgibacillus kekensis</name>
    <dbReference type="NCBI Taxonomy" id="202261"/>
    <lineage>
        <taxon>Bacteria</taxon>
        <taxon>Bacillati</taxon>
        <taxon>Bacillota</taxon>
        <taxon>Bacilli</taxon>
        <taxon>Bacillales</taxon>
        <taxon>Bacillaceae</taxon>
        <taxon>Virgibacillus</taxon>
    </lineage>
</organism>
<dbReference type="InterPro" id="IPR036188">
    <property type="entry name" value="FAD/NAD-bd_sf"/>
</dbReference>